<dbReference type="NCBIfam" id="TIGR01494">
    <property type="entry name" value="ATPase_P-type"/>
    <property type="match status" value="3"/>
</dbReference>
<dbReference type="Pfam" id="PF00122">
    <property type="entry name" value="E1-E2_ATPase"/>
    <property type="match status" value="1"/>
</dbReference>
<dbReference type="InterPro" id="IPR004014">
    <property type="entry name" value="ATPase_P-typ_cation-transptr_N"/>
</dbReference>
<evidence type="ECO:0000256" key="17">
    <source>
        <dbReference type="ARBA" id="ARBA00029806"/>
    </source>
</evidence>
<dbReference type="NCBIfam" id="TIGR01524">
    <property type="entry name" value="ATPase-IIIB_Mg"/>
    <property type="match status" value="1"/>
</dbReference>
<dbReference type="PRINTS" id="PR00120">
    <property type="entry name" value="HATPASE"/>
</dbReference>
<feature type="transmembrane region" description="Helical" evidence="19">
    <location>
        <begin position="782"/>
        <end position="801"/>
    </location>
</feature>
<dbReference type="InterPro" id="IPR023298">
    <property type="entry name" value="ATPase_P-typ_TM_dom_sf"/>
</dbReference>
<comment type="similarity">
    <text evidence="3">Belongs to the cation transport ATPase (P-type) (TC 3.A.3) family. Type IIIB subfamily.</text>
</comment>
<dbReference type="GO" id="GO:0015444">
    <property type="term" value="F:P-type magnesium transporter activity"/>
    <property type="evidence" value="ECO:0007669"/>
    <property type="project" value="UniProtKB-EC"/>
</dbReference>
<dbReference type="Gene3D" id="2.70.150.10">
    <property type="entry name" value="Calcium-transporting ATPase, cytoplasmic transduction domain A"/>
    <property type="match status" value="1"/>
</dbReference>
<feature type="transmembrane region" description="Helical" evidence="19">
    <location>
        <begin position="268"/>
        <end position="293"/>
    </location>
</feature>
<evidence type="ECO:0000256" key="18">
    <source>
        <dbReference type="ARBA" id="ARBA00047295"/>
    </source>
</evidence>
<evidence type="ECO:0000256" key="9">
    <source>
        <dbReference type="ARBA" id="ARBA00022692"/>
    </source>
</evidence>
<dbReference type="Pfam" id="PF00689">
    <property type="entry name" value="Cation_ATPase_C"/>
    <property type="match status" value="1"/>
</dbReference>
<evidence type="ECO:0000256" key="2">
    <source>
        <dbReference type="ARBA" id="ARBA00004429"/>
    </source>
</evidence>
<keyword evidence="16 19" id="KW-0472">Membrane</keyword>
<comment type="catalytic activity">
    <reaction evidence="18">
        <text>Mg(2+)(out) + ATP + H2O = Mg(2+)(in) + ADP + phosphate + H(+)</text>
        <dbReference type="Rhea" id="RHEA:10260"/>
        <dbReference type="ChEBI" id="CHEBI:15377"/>
        <dbReference type="ChEBI" id="CHEBI:15378"/>
        <dbReference type="ChEBI" id="CHEBI:18420"/>
        <dbReference type="ChEBI" id="CHEBI:30616"/>
        <dbReference type="ChEBI" id="CHEBI:43474"/>
        <dbReference type="ChEBI" id="CHEBI:456216"/>
        <dbReference type="EC" id="7.2.2.14"/>
    </reaction>
</comment>
<comment type="function">
    <text evidence="1">Mediates magnesium influx to the cytosol.</text>
</comment>
<keyword evidence="6" id="KW-1003">Cell membrane</keyword>
<evidence type="ECO:0000256" key="10">
    <source>
        <dbReference type="ARBA" id="ARBA00022723"/>
    </source>
</evidence>
<dbReference type="EMBL" id="MGGD01000023">
    <property type="protein sequence ID" value="OGM20965.1"/>
    <property type="molecule type" value="Genomic_DNA"/>
</dbReference>
<proteinExistence type="inferred from homology"/>
<dbReference type="SUPFAM" id="SSF81665">
    <property type="entry name" value="Calcium ATPase, transmembrane domain M"/>
    <property type="match status" value="1"/>
</dbReference>
<dbReference type="InterPro" id="IPR006068">
    <property type="entry name" value="ATPase_P-typ_cation-transptr_C"/>
</dbReference>
<evidence type="ECO:0000256" key="3">
    <source>
        <dbReference type="ARBA" id="ARBA00008746"/>
    </source>
</evidence>
<dbReference type="Gene3D" id="3.40.50.1000">
    <property type="entry name" value="HAD superfamily/HAD-like"/>
    <property type="match status" value="1"/>
</dbReference>
<keyword evidence="11" id="KW-0547">Nucleotide-binding</keyword>
<keyword evidence="13" id="KW-0460">Magnesium</keyword>
<evidence type="ECO:0000256" key="12">
    <source>
        <dbReference type="ARBA" id="ARBA00022840"/>
    </source>
</evidence>
<evidence type="ECO:0000256" key="8">
    <source>
        <dbReference type="ARBA" id="ARBA00022553"/>
    </source>
</evidence>
<dbReference type="SMART" id="SM00831">
    <property type="entry name" value="Cation_ATPase_N"/>
    <property type="match status" value="1"/>
</dbReference>
<evidence type="ECO:0000256" key="19">
    <source>
        <dbReference type="SAM" id="Phobius"/>
    </source>
</evidence>
<evidence type="ECO:0000256" key="13">
    <source>
        <dbReference type="ARBA" id="ARBA00022842"/>
    </source>
</evidence>
<dbReference type="InterPro" id="IPR006415">
    <property type="entry name" value="P-type_ATPase_IIIB"/>
</dbReference>
<dbReference type="Pfam" id="PF00690">
    <property type="entry name" value="Cation_ATPase_N"/>
    <property type="match status" value="1"/>
</dbReference>
<dbReference type="SFLD" id="SFLDS00003">
    <property type="entry name" value="Haloacid_Dehalogenase"/>
    <property type="match status" value="1"/>
</dbReference>
<keyword evidence="12" id="KW-0067">ATP-binding</keyword>
<evidence type="ECO:0000256" key="4">
    <source>
        <dbReference type="ARBA" id="ARBA00012786"/>
    </source>
</evidence>
<feature type="transmembrane region" description="Helical" evidence="19">
    <location>
        <begin position="243"/>
        <end position="262"/>
    </location>
</feature>
<evidence type="ECO:0000256" key="5">
    <source>
        <dbReference type="ARBA" id="ARBA00013555"/>
    </source>
</evidence>
<evidence type="ECO:0000256" key="15">
    <source>
        <dbReference type="ARBA" id="ARBA00022989"/>
    </source>
</evidence>
<dbReference type="InterPro" id="IPR001757">
    <property type="entry name" value="P_typ_ATPase"/>
</dbReference>
<dbReference type="Pfam" id="PF13246">
    <property type="entry name" value="Cation_ATPase"/>
    <property type="match status" value="1"/>
</dbReference>
<dbReference type="InterPro" id="IPR008250">
    <property type="entry name" value="ATPase_P-typ_transduc_dom_A_sf"/>
</dbReference>
<keyword evidence="10" id="KW-0479">Metal-binding</keyword>
<feature type="transmembrane region" description="Helical" evidence="19">
    <location>
        <begin position="821"/>
        <end position="842"/>
    </location>
</feature>
<dbReference type="Gene3D" id="3.40.1110.10">
    <property type="entry name" value="Calcium-transporting ATPase, cytoplasmic domain N"/>
    <property type="match status" value="1"/>
</dbReference>
<evidence type="ECO:0000256" key="16">
    <source>
        <dbReference type="ARBA" id="ARBA00023136"/>
    </source>
</evidence>
<dbReference type="InterPro" id="IPR059000">
    <property type="entry name" value="ATPase_P-type_domA"/>
</dbReference>
<feature type="transmembrane region" description="Helical" evidence="19">
    <location>
        <begin position="723"/>
        <end position="746"/>
    </location>
</feature>
<accession>A0A1F7Y343</accession>
<dbReference type="Proteomes" id="UP000176741">
    <property type="component" value="Unassembled WGS sequence"/>
</dbReference>
<gene>
    <name evidence="21" type="ORF">A2771_04290</name>
</gene>
<dbReference type="GO" id="GO:0016887">
    <property type="term" value="F:ATP hydrolysis activity"/>
    <property type="evidence" value="ECO:0007669"/>
    <property type="project" value="InterPro"/>
</dbReference>
<dbReference type="FunFam" id="3.40.50.1000:FF:000211">
    <property type="entry name" value="Plasma membrane ATPase"/>
    <property type="match status" value="1"/>
</dbReference>
<keyword evidence="14" id="KW-1278">Translocase</keyword>
<name>A0A1F7Y343_9BACT</name>
<dbReference type="FunFam" id="2.70.150.10:FF:000160">
    <property type="entry name" value="Sarcoplasmic/endoplasmic reticulum calcium ATPase 1"/>
    <property type="match status" value="1"/>
</dbReference>
<dbReference type="SFLD" id="SFLDF00027">
    <property type="entry name" value="p-type_atpase"/>
    <property type="match status" value="1"/>
</dbReference>
<dbReference type="AlphaFoldDB" id="A0A1F7Y343"/>
<feature type="transmembrane region" description="Helical" evidence="19">
    <location>
        <begin position="80"/>
        <end position="97"/>
    </location>
</feature>
<sequence>METPWRLTIDKIFSLVKSNKRGLENSEALQRLKNLGENNIEISQKRTATSIVFAQLKNWLIIVLIFASIVSFLLGEKLDSIVVLATIFLTVIFGYFQEQKAENAIEKLKKYITSRTRVLRSGRWSEIDTREVVLGDIVNLRIGDRVPADLRLFEVDLLSIDESILTGESIAVVKQIEVIVSHQAESYEQKNIAFAGSFVESGVGKGVVISTGEDTYLGRTAKFLETKTQLTDFQKDIKNFSTFLFKVIMLLTIFVFASNAFLNKGIFNSFLFAVALAVGIAPELLPMIITVTLSQGALSMAKRKVVVKKLIAVEDFGNMDTLCTDKTGTLTEGVVVLSSYKDFRGEAKDEILADALLCSSGFSSIGKNTSNQIDKALWDKEDISSIKHGLKTYKILDENEFDFERRMMSVVVEDKGKKWLIVKGAPEELLDRCKYVNENEEVNLINKEKSGLLLKQLTNFEDDGYRVVVVAKKKVNKNETTIEDENDLVFEGWLLFEDPVKEDAGEAIKMFKNLGIDIKIISGDAVKIVENVAKKVGLNIGKDEIFTGKMLANLDEIKIAEIAKKGKIFARITPEQKYHLVSSLNQEGHVVAYLGDGVNDAPALRAADVGIAVDTGAEVAKEAADIVLLSKDLKVLAEGIESGRKTFGNITKYILNTISANYGNMFTVAAASLFLPFIPLLPKQILLNNFISDVPLLALATDNVDKSFIKKPRRWNLKLISRFMFYFGLVSSIFDFATILPLIFIWKVSPEVFRTAWFIESSLSEMLVTFTIRTRLVFFRSAVSKLLVGLSVISILVVIALPFSKYGRSLFDFRSMPYHVWLWVIFIPVIYFIAVEIIKNYFYAKFGD</sequence>
<dbReference type="SUPFAM" id="SSF81653">
    <property type="entry name" value="Calcium ATPase, transduction domain A"/>
    <property type="match status" value="1"/>
</dbReference>
<evidence type="ECO:0000256" key="7">
    <source>
        <dbReference type="ARBA" id="ARBA00022519"/>
    </source>
</evidence>
<dbReference type="GO" id="GO:0005886">
    <property type="term" value="C:plasma membrane"/>
    <property type="evidence" value="ECO:0007669"/>
    <property type="project" value="UniProtKB-SubCell"/>
</dbReference>
<dbReference type="EC" id="7.2.2.14" evidence="4"/>
<evidence type="ECO:0000256" key="6">
    <source>
        <dbReference type="ARBA" id="ARBA00022475"/>
    </source>
</evidence>
<dbReference type="InterPro" id="IPR023214">
    <property type="entry name" value="HAD_sf"/>
</dbReference>
<protein>
    <recommendedName>
        <fullName evidence="5">Magnesium-transporting ATPase, P-type 1</fullName>
        <ecNumber evidence="4">7.2.2.14</ecNumber>
    </recommendedName>
    <alternativeName>
        <fullName evidence="17">Mg(2+) transport ATPase, P-type 1</fullName>
    </alternativeName>
</protein>
<dbReference type="InterPro" id="IPR023299">
    <property type="entry name" value="ATPase_P-typ_cyto_dom_N"/>
</dbReference>
<dbReference type="PRINTS" id="PR00119">
    <property type="entry name" value="CATATPASE"/>
</dbReference>
<dbReference type="InterPro" id="IPR018303">
    <property type="entry name" value="ATPase_P-typ_P_site"/>
</dbReference>
<keyword evidence="7" id="KW-0997">Cell inner membrane</keyword>
<dbReference type="GO" id="GO:0005524">
    <property type="term" value="F:ATP binding"/>
    <property type="evidence" value="ECO:0007669"/>
    <property type="project" value="UniProtKB-KW"/>
</dbReference>
<feature type="domain" description="Cation-transporting P-type ATPase N-terminal" evidence="20">
    <location>
        <begin position="3"/>
        <end position="76"/>
    </location>
</feature>
<evidence type="ECO:0000256" key="1">
    <source>
        <dbReference type="ARBA" id="ARBA00003954"/>
    </source>
</evidence>
<evidence type="ECO:0000313" key="21">
    <source>
        <dbReference type="EMBL" id="OGM20965.1"/>
    </source>
</evidence>
<dbReference type="SUPFAM" id="SSF56784">
    <property type="entry name" value="HAD-like"/>
    <property type="match status" value="1"/>
</dbReference>
<reference evidence="21 22" key="1">
    <citation type="journal article" date="2016" name="Nat. Commun.">
        <title>Thousands of microbial genomes shed light on interconnected biogeochemical processes in an aquifer system.</title>
        <authorList>
            <person name="Anantharaman K."/>
            <person name="Brown C.T."/>
            <person name="Hug L.A."/>
            <person name="Sharon I."/>
            <person name="Castelle C.J."/>
            <person name="Probst A.J."/>
            <person name="Thomas B.C."/>
            <person name="Singh A."/>
            <person name="Wilkins M.J."/>
            <person name="Karaoz U."/>
            <person name="Brodie E.L."/>
            <person name="Williams K.H."/>
            <person name="Hubbard S.S."/>
            <person name="Banfield J.F."/>
        </authorList>
    </citation>
    <scope>NUCLEOTIDE SEQUENCE [LARGE SCALE GENOMIC DNA]</scope>
</reference>
<comment type="subcellular location">
    <subcellularLocation>
        <location evidence="2">Cell inner membrane</location>
        <topology evidence="2">Multi-pass membrane protein</topology>
    </subcellularLocation>
</comment>
<dbReference type="PANTHER" id="PTHR42861">
    <property type="entry name" value="CALCIUM-TRANSPORTING ATPASE"/>
    <property type="match status" value="1"/>
</dbReference>
<dbReference type="PROSITE" id="PS00154">
    <property type="entry name" value="ATPASE_E1_E2"/>
    <property type="match status" value="1"/>
</dbReference>
<keyword evidence="8" id="KW-0597">Phosphoprotein</keyword>
<keyword evidence="9 19" id="KW-0812">Transmembrane</keyword>
<evidence type="ECO:0000256" key="11">
    <source>
        <dbReference type="ARBA" id="ARBA00022741"/>
    </source>
</evidence>
<evidence type="ECO:0000313" key="22">
    <source>
        <dbReference type="Proteomes" id="UP000176741"/>
    </source>
</evidence>
<dbReference type="InterPro" id="IPR036412">
    <property type="entry name" value="HAD-like_sf"/>
</dbReference>
<feature type="transmembrane region" description="Helical" evidence="19">
    <location>
        <begin position="56"/>
        <end position="74"/>
    </location>
</feature>
<comment type="caution">
    <text evidence="21">The sequence shown here is derived from an EMBL/GenBank/DDBJ whole genome shotgun (WGS) entry which is preliminary data.</text>
</comment>
<dbReference type="GO" id="GO:0046872">
    <property type="term" value="F:metal ion binding"/>
    <property type="evidence" value="ECO:0007669"/>
    <property type="project" value="UniProtKB-KW"/>
</dbReference>
<feature type="transmembrane region" description="Helical" evidence="19">
    <location>
        <begin position="653"/>
        <end position="678"/>
    </location>
</feature>
<dbReference type="SFLD" id="SFLDG00002">
    <property type="entry name" value="C1.7:_P-type_atpase_like"/>
    <property type="match status" value="1"/>
</dbReference>
<dbReference type="InterPro" id="IPR044492">
    <property type="entry name" value="P_typ_ATPase_HD_dom"/>
</dbReference>
<keyword evidence="15 19" id="KW-1133">Transmembrane helix</keyword>
<dbReference type="Pfam" id="PF08282">
    <property type="entry name" value="Hydrolase_3"/>
    <property type="match status" value="1"/>
</dbReference>
<dbReference type="Gene3D" id="1.20.1110.10">
    <property type="entry name" value="Calcium-transporting ATPase, transmembrane domain"/>
    <property type="match status" value="1"/>
</dbReference>
<organism evidence="21 22">
    <name type="scientific">Candidatus Woesebacteria bacterium RIFCSPHIGHO2_01_FULL_38_26b</name>
    <dbReference type="NCBI Taxonomy" id="1802491"/>
    <lineage>
        <taxon>Bacteria</taxon>
        <taxon>Candidatus Woeseibacteriota</taxon>
    </lineage>
</organism>
<evidence type="ECO:0000259" key="20">
    <source>
        <dbReference type="SMART" id="SM00831"/>
    </source>
</evidence>
<evidence type="ECO:0000256" key="14">
    <source>
        <dbReference type="ARBA" id="ARBA00022967"/>
    </source>
</evidence>